<feature type="region of interest" description="Disordered" evidence="1">
    <location>
        <begin position="176"/>
        <end position="199"/>
    </location>
</feature>
<dbReference type="AlphaFoldDB" id="A0A7X5Y2H0"/>
<protein>
    <submittedName>
        <fullName evidence="2">Uncharacterized protein</fullName>
    </submittedName>
</protein>
<name>A0A7X5Y2H0_9SPHN</name>
<reference evidence="2 3" key="1">
    <citation type="submission" date="2020-03" db="EMBL/GenBank/DDBJ databases">
        <title>Genomic Encyclopedia of Type Strains, Phase IV (KMG-IV): sequencing the most valuable type-strain genomes for metagenomic binning, comparative biology and taxonomic classification.</title>
        <authorList>
            <person name="Goeker M."/>
        </authorList>
    </citation>
    <scope>NUCLEOTIDE SEQUENCE [LARGE SCALE GENOMIC DNA]</scope>
    <source>
        <strain evidence="2 3">DSM 7225</strain>
    </source>
</reference>
<gene>
    <name evidence="2" type="ORF">GGR89_004224</name>
</gene>
<sequence length="199" mass="21252">MSEARGTAAVVAGAVEDARRAVAPVAQAEQLDLLTSEDCLEPDAAEVLAIQRARGGSMAEAVAEWRAQGARGRKPGAVNRSTADLARYLGQFGPDPAVKLMRMIARPVELLAAELGCTMAQAWDRQARVALDLMPYFHGKKPVAIDMTVKGDLHLAIAGLTHSAEQVEQLRAEFAEVPEGDGEEADNADFFDVDPEVSE</sequence>
<accession>A0A7X5Y2H0</accession>
<dbReference type="EMBL" id="JAATJB010000023">
    <property type="protein sequence ID" value="NJB99878.1"/>
    <property type="molecule type" value="Genomic_DNA"/>
</dbReference>
<dbReference type="RefSeq" id="WP_167713121.1">
    <property type="nucleotide sequence ID" value="NZ_BAAADY010000034.1"/>
</dbReference>
<comment type="caution">
    <text evidence="2">The sequence shown here is derived from an EMBL/GenBank/DDBJ whole genome shotgun (WGS) entry which is preliminary data.</text>
</comment>
<evidence type="ECO:0000313" key="2">
    <source>
        <dbReference type="EMBL" id="NJB99878.1"/>
    </source>
</evidence>
<proteinExistence type="predicted"/>
<keyword evidence="3" id="KW-1185">Reference proteome</keyword>
<evidence type="ECO:0000256" key="1">
    <source>
        <dbReference type="SAM" id="MobiDB-lite"/>
    </source>
</evidence>
<evidence type="ECO:0000313" key="3">
    <source>
        <dbReference type="Proteomes" id="UP000531251"/>
    </source>
</evidence>
<organism evidence="2 3">
    <name type="scientific">Sphingomonas trueperi</name>
    <dbReference type="NCBI Taxonomy" id="53317"/>
    <lineage>
        <taxon>Bacteria</taxon>
        <taxon>Pseudomonadati</taxon>
        <taxon>Pseudomonadota</taxon>
        <taxon>Alphaproteobacteria</taxon>
        <taxon>Sphingomonadales</taxon>
        <taxon>Sphingomonadaceae</taxon>
        <taxon>Sphingomonas</taxon>
    </lineage>
</organism>
<dbReference type="Proteomes" id="UP000531251">
    <property type="component" value="Unassembled WGS sequence"/>
</dbReference>